<proteinExistence type="predicted"/>
<dbReference type="EMBL" id="BLAF01000013">
    <property type="protein sequence ID" value="GES19890.1"/>
    <property type="molecule type" value="Genomic_DNA"/>
</dbReference>
<name>A0A5M3XFR8_9ACTN</name>
<organism evidence="2 3">
    <name type="scientific">Acrocarpospora pleiomorpha</name>
    <dbReference type="NCBI Taxonomy" id="90975"/>
    <lineage>
        <taxon>Bacteria</taxon>
        <taxon>Bacillati</taxon>
        <taxon>Actinomycetota</taxon>
        <taxon>Actinomycetes</taxon>
        <taxon>Streptosporangiales</taxon>
        <taxon>Streptosporangiaceae</taxon>
        <taxon>Acrocarpospora</taxon>
    </lineage>
</organism>
<evidence type="ECO:0000313" key="2">
    <source>
        <dbReference type="EMBL" id="GES19890.1"/>
    </source>
</evidence>
<evidence type="ECO:0000313" key="3">
    <source>
        <dbReference type="Proteomes" id="UP000377595"/>
    </source>
</evidence>
<evidence type="ECO:0000256" key="1">
    <source>
        <dbReference type="SAM" id="MobiDB-lite"/>
    </source>
</evidence>
<feature type="region of interest" description="Disordered" evidence="1">
    <location>
        <begin position="65"/>
        <end position="96"/>
    </location>
</feature>
<keyword evidence="3" id="KW-1185">Reference proteome</keyword>
<comment type="caution">
    <text evidence="2">The sequence shown here is derived from an EMBL/GenBank/DDBJ whole genome shotgun (WGS) entry which is preliminary data.</text>
</comment>
<dbReference type="AlphaFoldDB" id="A0A5M3XFR8"/>
<accession>A0A5M3XFR8</accession>
<feature type="compositionally biased region" description="Polar residues" evidence="1">
    <location>
        <begin position="73"/>
        <end position="87"/>
    </location>
</feature>
<dbReference type="Proteomes" id="UP000377595">
    <property type="component" value="Unassembled WGS sequence"/>
</dbReference>
<sequence>MMRILGQTLTPHRDGRDIPVGLILLATPPRLRVTGETEVQLRHTLWGAAGMTMIVLTTLPMNSRPAAARHDTTAQQDTAARQDTNGGTPIRRAPASSVQIRPPLQALRTKGRAAAALRHRIAATKGKVRGTTWHGRASGLRISGNRAMRRISRAGLGWQATGRCTDQNRPYCTSLHSIRYGTLMKTIDLKRRSGCRIVITGGTETGHAHGVYSHGNGYKVDIRHNECIDSYITRKFRFYRTRGDGAALYRNKENDIYAREPDHWDLLLH</sequence>
<protein>
    <submittedName>
        <fullName evidence="2">Uncharacterized protein</fullName>
    </submittedName>
</protein>
<gene>
    <name evidence="2" type="ORF">Aple_027860</name>
</gene>
<reference evidence="2 3" key="1">
    <citation type="submission" date="2019-10" db="EMBL/GenBank/DDBJ databases">
        <title>Whole genome shotgun sequence of Acrocarpospora pleiomorpha NBRC 16267.</title>
        <authorList>
            <person name="Ichikawa N."/>
            <person name="Kimura A."/>
            <person name="Kitahashi Y."/>
            <person name="Komaki H."/>
            <person name="Oguchi A."/>
        </authorList>
    </citation>
    <scope>NUCLEOTIDE SEQUENCE [LARGE SCALE GENOMIC DNA]</scope>
    <source>
        <strain evidence="2 3">NBRC 16267</strain>
    </source>
</reference>